<evidence type="ECO:0000313" key="2">
    <source>
        <dbReference type="EMBL" id="GMG75124.1"/>
    </source>
</evidence>
<comment type="caution">
    <text evidence="2">The sequence shown here is derived from an EMBL/GenBank/DDBJ whole genome shotgun (WGS) entry which is preliminary data.</text>
</comment>
<feature type="transmembrane region" description="Helical" evidence="1">
    <location>
        <begin position="89"/>
        <end position="110"/>
    </location>
</feature>
<evidence type="ECO:0000256" key="1">
    <source>
        <dbReference type="SAM" id="Phobius"/>
    </source>
</evidence>
<dbReference type="RefSeq" id="WP_098112499.1">
    <property type="nucleotide sequence ID" value="NZ_BSYK01000001.1"/>
</dbReference>
<dbReference type="Proteomes" id="UP001165240">
    <property type="component" value="Unassembled WGS sequence"/>
</dbReference>
<proteinExistence type="predicted"/>
<feature type="transmembrane region" description="Helical" evidence="1">
    <location>
        <begin position="122"/>
        <end position="142"/>
    </location>
</feature>
<feature type="transmembrane region" description="Helical" evidence="1">
    <location>
        <begin position="5"/>
        <end position="22"/>
    </location>
</feature>
<keyword evidence="1" id="KW-1133">Transmembrane helix</keyword>
<gene>
    <name evidence="2" type="ORF">ShirakiTB12_35920</name>
</gene>
<keyword evidence="1" id="KW-0812">Transmembrane</keyword>
<dbReference type="GeneID" id="48014142"/>
<feature type="transmembrane region" description="Helical" evidence="1">
    <location>
        <begin position="34"/>
        <end position="53"/>
    </location>
</feature>
<dbReference type="AlphaFoldDB" id="A0AAX6BN41"/>
<evidence type="ECO:0000313" key="3">
    <source>
        <dbReference type="Proteomes" id="UP001165240"/>
    </source>
</evidence>
<protein>
    <submittedName>
        <fullName evidence="2">Uncharacterized protein</fullName>
    </submittedName>
</protein>
<feature type="transmembrane region" description="Helical" evidence="1">
    <location>
        <begin position="65"/>
        <end position="83"/>
    </location>
</feature>
<accession>A0AAX6BN41</accession>
<dbReference type="EMBL" id="BSYK01000001">
    <property type="protein sequence ID" value="GMG75124.1"/>
    <property type="molecule type" value="Genomic_DNA"/>
</dbReference>
<organism evidence="2 3">
    <name type="scientific">Priestia megaterium</name>
    <name type="common">Bacillus megaterium</name>
    <dbReference type="NCBI Taxonomy" id="1404"/>
    <lineage>
        <taxon>Bacteria</taxon>
        <taxon>Bacillati</taxon>
        <taxon>Bacillota</taxon>
        <taxon>Bacilli</taxon>
        <taxon>Bacillales</taxon>
        <taxon>Bacillaceae</taxon>
        <taxon>Priestia</taxon>
    </lineage>
</organism>
<sequence>MNPKLFAFLTLIISWISLIFIPKKEVKKYTPVSIFTSLIVSLIFVIATDFGWWKLKKPIIPGLKSINMFYVFGPFFIGTIWIFKLVYKIGFLPYLLTNALIDSFFTYVFVPFAEKIGVGKSHISRTSILSLMLSTSLVIYGFQKWYENPSKTEKPVS</sequence>
<name>A0AAX6BN41_PRIMG</name>
<keyword evidence="1" id="KW-0472">Membrane</keyword>
<reference evidence="2" key="1">
    <citation type="journal article" date="2024" name="Appl Microbiol">
        <title>Effect of kuratsuki Bacillus and Priestia on Taste of Sake.</title>
        <authorList>
            <person name="Kobayashi K."/>
            <person name="Nishida H."/>
        </authorList>
    </citation>
    <scope>NUCLEOTIDE SEQUENCE</scope>
    <source>
        <strain evidence="2">B-12</strain>
    </source>
</reference>